<keyword evidence="2" id="KW-1185">Reference proteome</keyword>
<comment type="caution">
    <text evidence="1">The sequence shown here is derived from an EMBL/GenBank/DDBJ whole genome shotgun (WGS) entry which is preliminary data.</text>
</comment>
<organism evidence="1 2">
    <name type="scientific">Pontibacillus marinus BH030004 = DSM 16465</name>
    <dbReference type="NCBI Taxonomy" id="1385511"/>
    <lineage>
        <taxon>Bacteria</taxon>
        <taxon>Bacillati</taxon>
        <taxon>Bacillota</taxon>
        <taxon>Bacilli</taxon>
        <taxon>Bacillales</taxon>
        <taxon>Bacillaceae</taxon>
        <taxon>Pontibacillus</taxon>
    </lineage>
</organism>
<reference evidence="1 2" key="1">
    <citation type="submission" date="2013-08" db="EMBL/GenBank/DDBJ databases">
        <authorList>
            <person name="Huang J."/>
            <person name="Wang G."/>
        </authorList>
    </citation>
    <scope>NUCLEOTIDE SEQUENCE [LARGE SCALE GENOMIC DNA]</scope>
    <source>
        <strain evidence="1 2">BH030004</strain>
    </source>
</reference>
<protein>
    <submittedName>
        <fullName evidence="1">Uncharacterized protein</fullName>
    </submittedName>
</protein>
<name>A0A0A5HXI1_9BACI</name>
<evidence type="ECO:0000313" key="1">
    <source>
        <dbReference type="EMBL" id="KGX88327.1"/>
    </source>
</evidence>
<evidence type="ECO:0000313" key="2">
    <source>
        <dbReference type="Proteomes" id="UP000030403"/>
    </source>
</evidence>
<dbReference type="Proteomes" id="UP000030403">
    <property type="component" value="Unassembled WGS sequence"/>
</dbReference>
<accession>A0A0A5HXI1</accession>
<gene>
    <name evidence="1" type="ORF">N783_08465</name>
</gene>
<dbReference type="EMBL" id="AVPF01000020">
    <property type="protein sequence ID" value="KGX88327.1"/>
    <property type="molecule type" value="Genomic_DNA"/>
</dbReference>
<dbReference type="RefSeq" id="WP_027446677.1">
    <property type="nucleotide sequence ID" value="NZ_AVPF01000020.1"/>
</dbReference>
<proteinExistence type="predicted"/>
<sequence length="72" mass="8765">MKSYVERMMGMIHDPDFHSEQAKIYEHLARQYQQTHGKLFEHFYALHRYHRLQLQSCQDKDSDRIAPSIDQE</sequence>
<dbReference type="AlphaFoldDB" id="A0A0A5HXI1"/>